<gene>
    <name evidence="1" type="ORF">L207DRAFT_616178</name>
</gene>
<dbReference type="AlphaFoldDB" id="A0A2J6QT03"/>
<name>A0A2J6QT03_HYAVF</name>
<organism evidence="1 2">
    <name type="scientific">Hyaloscypha variabilis (strain UAMH 11265 / GT02V1 / F)</name>
    <name type="common">Meliniomyces variabilis</name>
    <dbReference type="NCBI Taxonomy" id="1149755"/>
    <lineage>
        <taxon>Eukaryota</taxon>
        <taxon>Fungi</taxon>
        <taxon>Dikarya</taxon>
        <taxon>Ascomycota</taxon>
        <taxon>Pezizomycotina</taxon>
        <taxon>Leotiomycetes</taxon>
        <taxon>Helotiales</taxon>
        <taxon>Hyaloscyphaceae</taxon>
        <taxon>Hyaloscypha</taxon>
        <taxon>Hyaloscypha variabilis</taxon>
    </lineage>
</organism>
<reference evidence="1 2" key="1">
    <citation type="submission" date="2016-04" db="EMBL/GenBank/DDBJ databases">
        <title>A degradative enzymes factory behind the ericoid mycorrhizal symbiosis.</title>
        <authorList>
            <consortium name="DOE Joint Genome Institute"/>
            <person name="Martino E."/>
            <person name="Morin E."/>
            <person name="Grelet G."/>
            <person name="Kuo A."/>
            <person name="Kohler A."/>
            <person name="Daghino S."/>
            <person name="Barry K."/>
            <person name="Choi C."/>
            <person name="Cichocki N."/>
            <person name="Clum A."/>
            <person name="Copeland A."/>
            <person name="Hainaut M."/>
            <person name="Haridas S."/>
            <person name="Labutti K."/>
            <person name="Lindquist E."/>
            <person name="Lipzen A."/>
            <person name="Khouja H.-R."/>
            <person name="Murat C."/>
            <person name="Ohm R."/>
            <person name="Olson A."/>
            <person name="Spatafora J."/>
            <person name="Veneault-Fourrey C."/>
            <person name="Henrissat B."/>
            <person name="Grigoriev I."/>
            <person name="Martin F."/>
            <person name="Perotto S."/>
        </authorList>
    </citation>
    <scope>NUCLEOTIDE SEQUENCE [LARGE SCALE GENOMIC DNA]</scope>
    <source>
        <strain evidence="1 2">F</strain>
    </source>
</reference>
<evidence type="ECO:0000313" key="2">
    <source>
        <dbReference type="Proteomes" id="UP000235786"/>
    </source>
</evidence>
<dbReference type="EMBL" id="KZ613975">
    <property type="protein sequence ID" value="PMD29370.1"/>
    <property type="molecule type" value="Genomic_DNA"/>
</dbReference>
<proteinExistence type="predicted"/>
<accession>A0A2J6QT03</accession>
<protein>
    <submittedName>
        <fullName evidence="1">Uncharacterized protein</fullName>
    </submittedName>
</protein>
<dbReference type="OrthoDB" id="10254945at2759"/>
<dbReference type="STRING" id="1149755.A0A2J6QT03"/>
<keyword evidence="2" id="KW-1185">Reference proteome</keyword>
<evidence type="ECO:0000313" key="1">
    <source>
        <dbReference type="EMBL" id="PMD29370.1"/>
    </source>
</evidence>
<dbReference type="Proteomes" id="UP000235786">
    <property type="component" value="Unassembled WGS sequence"/>
</dbReference>
<sequence length="665" mass="76650">MPAKKAKAKAKQLSELARIYSHPLFKEHADLEIGPFLKSGLTPVFKQKFSSKEDFKIYDNLVTYQRVRFRGFTAAELHALESLAPFSTIRDDKTAVKKLCPIHEAFRKPKWKVPLPKHQARFPIGNGNPGYWDVNDPKVWAAIEPGVRLASKLLSDSWRWGWLDALVAGKMTKINAKDLPKDPRFDYYRFSKRPPQTYGTAKAKKVVEADIEMAASKIQFQLYSGEVDPDTGIKRKYNVVGEVSFGKYKDEEDELDEKGGRKYKDEEDAIVWVAFETITPLLDSRISAAERMLCHFRLGVTLFHEFVHVFFNKVVKVKRKELKPKQKAVRPGEPEQSETDVPEPYYIGEVFGNITSGFEFNQPTRQRTKGLPNGGIFQGPMHGGILESFISLEDYPILKTKLPADWLQPTFFPVPLQYFFDIQNPNFWNVYVSKYGSNSVQMGPKVIGSKFVKGKFYGLERGIDTLDEADENSRRHQVARILEAWDTLQEGLENSNIASMPPSTDEDVEMEDNTNIDDQTFKDIIDYLIERRRELALDSLHFRIGEHVLFAHILNDGLEISPEEFRAFLKRCTREKRYFRWVEINEGPMPSQGIVSRVEAGWPVTELEPREYTAPKEDIIQLFHTLADRVMNKGDEDLSYFNVENQFDFDIQCTYTSYPKYEINP</sequence>